<evidence type="ECO:0000256" key="2">
    <source>
        <dbReference type="ARBA" id="ARBA00004496"/>
    </source>
</evidence>
<evidence type="ECO:0000313" key="10">
    <source>
        <dbReference type="EMBL" id="WIA16289.1"/>
    </source>
</evidence>
<evidence type="ECO:0000256" key="5">
    <source>
        <dbReference type="ARBA" id="ARBA00020264"/>
    </source>
</evidence>
<evidence type="ECO:0000256" key="8">
    <source>
        <dbReference type="ARBA" id="ARBA00023242"/>
    </source>
</evidence>
<protein>
    <recommendedName>
        <fullName evidence="5">Elongator complex protein 5</fullName>
    </recommendedName>
</protein>
<evidence type="ECO:0000256" key="6">
    <source>
        <dbReference type="ARBA" id="ARBA00022490"/>
    </source>
</evidence>
<dbReference type="EMBL" id="CP126214">
    <property type="protein sequence ID" value="WIA16289.1"/>
    <property type="molecule type" value="Genomic_DNA"/>
</dbReference>
<organism evidence="10 11">
    <name type="scientific">Tetradesmus obliquus</name>
    <name type="common">Green alga</name>
    <name type="synonym">Acutodesmus obliquus</name>
    <dbReference type="NCBI Taxonomy" id="3088"/>
    <lineage>
        <taxon>Eukaryota</taxon>
        <taxon>Viridiplantae</taxon>
        <taxon>Chlorophyta</taxon>
        <taxon>core chlorophytes</taxon>
        <taxon>Chlorophyceae</taxon>
        <taxon>CS clade</taxon>
        <taxon>Sphaeropleales</taxon>
        <taxon>Scenedesmaceae</taxon>
        <taxon>Tetradesmus</taxon>
    </lineage>
</organism>
<evidence type="ECO:0000256" key="3">
    <source>
        <dbReference type="ARBA" id="ARBA00005043"/>
    </source>
</evidence>
<dbReference type="InterPro" id="IPR019519">
    <property type="entry name" value="Elp5"/>
</dbReference>
<keyword evidence="6" id="KW-0963">Cytoplasm</keyword>
<reference evidence="10 11" key="1">
    <citation type="submission" date="2023-05" db="EMBL/GenBank/DDBJ databases">
        <title>A 100% complete, gapless, phased diploid assembly of the Scenedesmus obliquus UTEX 3031 genome.</title>
        <authorList>
            <person name="Biondi T.C."/>
            <person name="Hanschen E.R."/>
            <person name="Kwon T."/>
            <person name="Eng W."/>
            <person name="Kruse C.P.S."/>
            <person name="Koehler S.I."/>
            <person name="Kunde Y."/>
            <person name="Gleasner C.D."/>
            <person name="You Mak K.T."/>
            <person name="Polle J."/>
            <person name="Hovde B.T."/>
            <person name="Starkenburg S.R."/>
        </authorList>
    </citation>
    <scope>NUCLEOTIDE SEQUENCE [LARGE SCALE GENOMIC DNA]</scope>
    <source>
        <strain evidence="10 11">DOE0152z</strain>
    </source>
</reference>
<dbReference type="PANTHER" id="PTHR15641">
    <property type="entry name" value="ELONGATOR COMPLEX PROTEIN 5"/>
    <property type="match status" value="1"/>
</dbReference>
<name>A0ABY8U4I7_TETOB</name>
<evidence type="ECO:0000256" key="1">
    <source>
        <dbReference type="ARBA" id="ARBA00004123"/>
    </source>
</evidence>
<evidence type="ECO:0000313" key="11">
    <source>
        <dbReference type="Proteomes" id="UP001244341"/>
    </source>
</evidence>
<dbReference type="Proteomes" id="UP001244341">
    <property type="component" value="Chromosome 7b"/>
</dbReference>
<sequence>MDACVRCLRDGRVDTAASVVLIVDDADVQGGSAVFDQVVKDLAAAVSEGRSQAQRVHAVAIDMPPSELQAAGVHSVSDLFTDPAGWLSCSSGVLEQVQWQDLKALQQLAQADAAAWSTAAGVGNNGSCCLVVAGLSTLLMRHPVMQVIQVLLALKSCSHVSSMLLSVHQDLHTPQVMSALQTLSSMVLQLHPLQGLQQELITKATGHSCHGQITASSKRARVGRLKVEQQLYSLLPDGGVQVFAAPEGAAVDAKLLVESSLVQQQQQQWQQKQQQRQQQAGDAVQAAPAAGGAVAAAAGAAAAAAGDELAQKISSSMRLEVSEQERAARAAVQLPYVHQGASKTYTAEDARQYLPPAAGGFGPGVDDGAGSGRLGHILYVRDSEEEHDSDEDPDDDLDI</sequence>
<keyword evidence="8" id="KW-0539">Nucleus</keyword>
<comment type="pathway">
    <text evidence="3">tRNA modification; 5-methoxycarbonylmethyl-2-thiouridine-tRNA biosynthesis.</text>
</comment>
<keyword evidence="11" id="KW-1185">Reference proteome</keyword>
<feature type="compositionally biased region" description="Acidic residues" evidence="9">
    <location>
        <begin position="385"/>
        <end position="399"/>
    </location>
</feature>
<comment type="similarity">
    <text evidence="4">Belongs to the ELP5 family.</text>
</comment>
<proteinExistence type="inferred from homology"/>
<dbReference type="PANTHER" id="PTHR15641:SF1">
    <property type="entry name" value="ELONGATOR COMPLEX PROTEIN 5"/>
    <property type="match status" value="1"/>
</dbReference>
<evidence type="ECO:0000256" key="7">
    <source>
        <dbReference type="ARBA" id="ARBA00022694"/>
    </source>
</evidence>
<comment type="subcellular location">
    <subcellularLocation>
        <location evidence="2">Cytoplasm</location>
    </subcellularLocation>
    <subcellularLocation>
        <location evidence="1">Nucleus</location>
    </subcellularLocation>
</comment>
<gene>
    <name evidence="10" type="ORF">OEZ85_012992</name>
</gene>
<dbReference type="Pfam" id="PF10483">
    <property type="entry name" value="Elong_Iki1"/>
    <property type="match status" value="1"/>
</dbReference>
<evidence type="ECO:0000256" key="4">
    <source>
        <dbReference type="ARBA" id="ARBA00009567"/>
    </source>
</evidence>
<keyword evidence="7" id="KW-0819">tRNA processing</keyword>
<feature type="region of interest" description="Disordered" evidence="9">
    <location>
        <begin position="379"/>
        <end position="399"/>
    </location>
</feature>
<evidence type="ECO:0000256" key="9">
    <source>
        <dbReference type="SAM" id="MobiDB-lite"/>
    </source>
</evidence>
<accession>A0ABY8U4I7</accession>